<feature type="compositionally biased region" description="Basic and acidic residues" evidence="1">
    <location>
        <begin position="58"/>
        <end position="68"/>
    </location>
</feature>
<feature type="compositionally biased region" description="Low complexity" evidence="1">
    <location>
        <begin position="40"/>
        <end position="52"/>
    </location>
</feature>
<name>A0ABR2G9Z8_9ROSI</name>
<proteinExistence type="predicted"/>
<gene>
    <name evidence="2" type="ORF">V6N12_065836</name>
</gene>
<accession>A0ABR2G9Z8</accession>
<protein>
    <submittedName>
        <fullName evidence="2">Uncharacterized protein</fullName>
    </submittedName>
</protein>
<dbReference type="EMBL" id="JBBPBM010000002">
    <property type="protein sequence ID" value="KAK8597366.1"/>
    <property type="molecule type" value="Genomic_DNA"/>
</dbReference>
<comment type="caution">
    <text evidence="2">The sequence shown here is derived from an EMBL/GenBank/DDBJ whole genome shotgun (WGS) entry which is preliminary data.</text>
</comment>
<keyword evidence="3" id="KW-1185">Reference proteome</keyword>
<sequence length="96" mass="10748">MVWAQFDLGSHGLGYTNELKPNQGRAFTHPWQLMAQNKGSPSVVRVSRSPMLRSRRQHDKDGDSSKGDFETTWMAALTVALGFPCLVPKQINHSHT</sequence>
<dbReference type="Proteomes" id="UP001472677">
    <property type="component" value="Unassembled WGS sequence"/>
</dbReference>
<feature type="region of interest" description="Disordered" evidence="1">
    <location>
        <begin position="38"/>
        <end position="68"/>
    </location>
</feature>
<evidence type="ECO:0000313" key="2">
    <source>
        <dbReference type="EMBL" id="KAK8597366.1"/>
    </source>
</evidence>
<organism evidence="2 3">
    <name type="scientific">Hibiscus sabdariffa</name>
    <name type="common">roselle</name>
    <dbReference type="NCBI Taxonomy" id="183260"/>
    <lineage>
        <taxon>Eukaryota</taxon>
        <taxon>Viridiplantae</taxon>
        <taxon>Streptophyta</taxon>
        <taxon>Embryophyta</taxon>
        <taxon>Tracheophyta</taxon>
        <taxon>Spermatophyta</taxon>
        <taxon>Magnoliopsida</taxon>
        <taxon>eudicotyledons</taxon>
        <taxon>Gunneridae</taxon>
        <taxon>Pentapetalae</taxon>
        <taxon>rosids</taxon>
        <taxon>malvids</taxon>
        <taxon>Malvales</taxon>
        <taxon>Malvaceae</taxon>
        <taxon>Malvoideae</taxon>
        <taxon>Hibiscus</taxon>
    </lineage>
</organism>
<reference evidence="2 3" key="1">
    <citation type="journal article" date="2024" name="G3 (Bethesda)">
        <title>Genome assembly of Hibiscus sabdariffa L. provides insights into metabolisms of medicinal natural products.</title>
        <authorList>
            <person name="Kim T."/>
        </authorList>
    </citation>
    <scope>NUCLEOTIDE SEQUENCE [LARGE SCALE GENOMIC DNA]</scope>
    <source>
        <strain evidence="2">TK-2024</strain>
        <tissue evidence="2">Old leaves</tissue>
    </source>
</reference>
<evidence type="ECO:0000256" key="1">
    <source>
        <dbReference type="SAM" id="MobiDB-lite"/>
    </source>
</evidence>
<evidence type="ECO:0000313" key="3">
    <source>
        <dbReference type="Proteomes" id="UP001472677"/>
    </source>
</evidence>